<accession>B8MHF1</accession>
<protein>
    <recommendedName>
        <fullName evidence="4">Nuclear cap-binding protein subunit 3</fullName>
    </recommendedName>
</protein>
<evidence type="ECO:0000313" key="2">
    <source>
        <dbReference type="EMBL" id="EED17130.1"/>
    </source>
</evidence>
<dbReference type="OMA" id="TFEASMY"/>
<keyword evidence="3" id="KW-1185">Reference proteome</keyword>
<dbReference type="STRING" id="441959.B8MHF1"/>
<dbReference type="HOGENOM" id="CLU_030082_0_0_1"/>
<organism evidence="2 3">
    <name type="scientific">Talaromyces stipitatus (strain ATCC 10500 / CBS 375.48 / QM 6759 / NRRL 1006)</name>
    <name type="common">Penicillium stipitatum</name>
    <dbReference type="NCBI Taxonomy" id="441959"/>
    <lineage>
        <taxon>Eukaryota</taxon>
        <taxon>Fungi</taxon>
        <taxon>Dikarya</taxon>
        <taxon>Ascomycota</taxon>
        <taxon>Pezizomycotina</taxon>
        <taxon>Eurotiomycetes</taxon>
        <taxon>Eurotiomycetidae</taxon>
        <taxon>Eurotiales</taxon>
        <taxon>Trichocomaceae</taxon>
        <taxon>Talaromyces</taxon>
        <taxon>Talaromyces sect. Talaromyces</taxon>
    </lineage>
</organism>
<dbReference type="InterPro" id="IPR019416">
    <property type="entry name" value="NCBP3"/>
</dbReference>
<evidence type="ECO:0000256" key="1">
    <source>
        <dbReference type="SAM" id="MobiDB-lite"/>
    </source>
</evidence>
<dbReference type="EMBL" id="EQ962656">
    <property type="protein sequence ID" value="EED17130.1"/>
    <property type="molecule type" value="Genomic_DNA"/>
</dbReference>
<evidence type="ECO:0000313" key="3">
    <source>
        <dbReference type="Proteomes" id="UP000001745"/>
    </source>
</evidence>
<dbReference type="eggNOG" id="ENOG502S34X">
    <property type="taxonomic scope" value="Eukaryota"/>
</dbReference>
<dbReference type="Pfam" id="PF10309">
    <property type="entry name" value="NCBP3"/>
    <property type="match status" value="1"/>
</dbReference>
<feature type="compositionally biased region" description="Basic and acidic residues" evidence="1">
    <location>
        <begin position="168"/>
        <end position="186"/>
    </location>
</feature>
<dbReference type="VEuPathDB" id="FungiDB:TSTA_021870"/>
<reference evidence="3" key="1">
    <citation type="journal article" date="2015" name="Genome Announc.">
        <title>Genome sequence of the AIDS-associated pathogen Penicillium marneffei (ATCC18224) and its near taxonomic relative Talaromyces stipitatus (ATCC10500).</title>
        <authorList>
            <person name="Nierman W.C."/>
            <person name="Fedorova-Abrams N.D."/>
            <person name="Andrianopoulos A."/>
        </authorList>
    </citation>
    <scope>NUCLEOTIDE SEQUENCE [LARGE SCALE GENOMIC DNA]</scope>
    <source>
        <strain evidence="3">ATCC 10500 / CBS 375.48 / QM 6759 / NRRL 1006</strain>
    </source>
</reference>
<evidence type="ECO:0008006" key="4">
    <source>
        <dbReference type="Google" id="ProtNLM"/>
    </source>
</evidence>
<dbReference type="GO" id="GO:0000340">
    <property type="term" value="F:RNA 7-methylguanosine cap binding"/>
    <property type="evidence" value="ECO:0007669"/>
    <property type="project" value="InterPro"/>
</dbReference>
<dbReference type="PANTHER" id="PTHR16291">
    <property type="entry name" value="NUCLEAR CAP-BINDING PROTEIN SUBUNIT 3"/>
    <property type="match status" value="1"/>
</dbReference>
<dbReference type="OrthoDB" id="422106at2759"/>
<dbReference type="GO" id="GO:0003729">
    <property type="term" value="F:mRNA binding"/>
    <property type="evidence" value="ECO:0007669"/>
    <property type="project" value="InterPro"/>
</dbReference>
<proteinExistence type="predicted"/>
<sequence length="460" mass="52743">MEVAAPQPTPSTDLVTNTMDIDMDIDLGPFPEGEAIEMDHVNHQAFAPEFTAENGVVDPQTAEAHYEKVHIRGVDELTTDNIKQFALNYFSDEEPSRIEWIDDMSANIVYSSDEVGLRALTALTQLGEEDISALPALRLRTAKTCLSHPESVLQVRSAVKTDRKKPRAHESSRFYLMHPEHDPRERLRRELAEKRRQGGRRDEGDGDYRRIRFDEREHRRRRNKTDDGFNASMYDDDGADPNRRRASSDDFSESEGRRRPRRERRQPQELFPERGGSGGSGRLRDRSASPGRDDLDAMRRSDDEQQQVRRRFRERSPRFSSESHAKNNKELFPEKDSQDTRELFPNRTAASYLKKELFLNKTNSNHRRTDAFDAADETADLFSRRISMPLIDGGHDEIYIKGASNDQGMALRGLAGGRGNTQTVKELFPDKYNANAGKELFSNKLEGRGGRRRRAEDMFQ</sequence>
<dbReference type="GeneID" id="8098453"/>
<dbReference type="PhylomeDB" id="B8MHF1"/>
<feature type="compositionally biased region" description="Basic and acidic residues" evidence="1">
    <location>
        <begin position="282"/>
        <end position="307"/>
    </location>
</feature>
<gene>
    <name evidence="2" type="ORF">TSTA_021870</name>
</gene>
<dbReference type="Proteomes" id="UP000001745">
    <property type="component" value="Unassembled WGS sequence"/>
</dbReference>
<dbReference type="AlphaFoldDB" id="B8MHF1"/>
<feature type="compositionally biased region" description="Basic and acidic residues" evidence="1">
    <location>
        <begin position="314"/>
        <end position="340"/>
    </location>
</feature>
<dbReference type="RefSeq" id="XP_002484364.1">
    <property type="nucleotide sequence ID" value="XM_002484319.1"/>
</dbReference>
<dbReference type="PANTHER" id="PTHR16291:SF0">
    <property type="entry name" value="NUCLEAR CAP-BINDING PROTEIN SUBUNIT 3"/>
    <property type="match status" value="1"/>
</dbReference>
<name>B8MHF1_TALSN</name>
<dbReference type="InParanoid" id="B8MHF1"/>
<feature type="region of interest" description="Disordered" evidence="1">
    <location>
        <begin position="219"/>
        <end position="340"/>
    </location>
</feature>
<feature type="region of interest" description="Disordered" evidence="1">
    <location>
        <begin position="156"/>
        <end position="186"/>
    </location>
</feature>
<dbReference type="GO" id="GO:0005634">
    <property type="term" value="C:nucleus"/>
    <property type="evidence" value="ECO:0007669"/>
    <property type="project" value="TreeGrafter"/>
</dbReference>